<dbReference type="OrthoDB" id="418757at2759"/>
<dbReference type="PANTHER" id="PTHR42648:SF28">
    <property type="entry name" value="TRANSPOSON-ENCODED PROTEIN WITH RIBONUCLEASE H-LIKE AND RETROVIRUS ZINC FINGER-LIKE DOMAINS"/>
    <property type="match status" value="1"/>
</dbReference>
<keyword evidence="3" id="KW-1185">Reference proteome</keyword>
<evidence type="ECO:0000313" key="3">
    <source>
        <dbReference type="Proteomes" id="UP000829196"/>
    </source>
</evidence>
<dbReference type="InterPro" id="IPR036397">
    <property type="entry name" value="RNaseH_sf"/>
</dbReference>
<dbReference type="GO" id="GO:0003676">
    <property type="term" value="F:nucleic acid binding"/>
    <property type="evidence" value="ECO:0007669"/>
    <property type="project" value="InterPro"/>
</dbReference>
<accession>A0A8T3AWU3</accession>
<name>A0A8T3AWU3_DENNO</name>
<evidence type="ECO:0000259" key="1">
    <source>
        <dbReference type="PROSITE" id="PS50994"/>
    </source>
</evidence>
<dbReference type="InterPro" id="IPR001584">
    <property type="entry name" value="Integrase_cat-core"/>
</dbReference>
<dbReference type="PROSITE" id="PS50994">
    <property type="entry name" value="INTEGRASE"/>
    <property type="match status" value="1"/>
</dbReference>
<protein>
    <recommendedName>
        <fullName evidence="1">Integrase catalytic domain-containing protein</fullName>
    </recommendedName>
</protein>
<dbReference type="EMBL" id="JAGYWB010000013">
    <property type="protein sequence ID" value="KAI0500779.1"/>
    <property type="molecule type" value="Genomic_DNA"/>
</dbReference>
<dbReference type="PANTHER" id="PTHR42648">
    <property type="entry name" value="TRANSPOSASE, PUTATIVE-RELATED"/>
    <property type="match status" value="1"/>
</dbReference>
<dbReference type="InterPro" id="IPR039537">
    <property type="entry name" value="Retrotran_Ty1/copia-like"/>
</dbReference>
<organism evidence="2 3">
    <name type="scientific">Dendrobium nobile</name>
    <name type="common">Orchid</name>
    <dbReference type="NCBI Taxonomy" id="94219"/>
    <lineage>
        <taxon>Eukaryota</taxon>
        <taxon>Viridiplantae</taxon>
        <taxon>Streptophyta</taxon>
        <taxon>Embryophyta</taxon>
        <taxon>Tracheophyta</taxon>
        <taxon>Spermatophyta</taxon>
        <taxon>Magnoliopsida</taxon>
        <taxon>Liliopsida</taxon>
        <taxon>Asparagales</taxon>
        <taxon>Orchidaceae</taxon>
        <taxon>Epidendroideae</taxon>
        <taxon>Malaxideae</taxon>
        <taxon>Dendrobiinae</taxon>
        <taxon>Dendrobium</taxon>
    </lineage>
</organism>
<gene>
    <name evidence="2" type="ORF">KFK09_018996</name>
</gene>
<dbReference type="GO" id="GO:0015074">
    <property type="term" value="P:DNA integration"/>
    <property type="evidence" value="ECO:0007669"/>
    <property type="project" value="InterPro"/>
</dbReference>
<dbReference type="Proteomes" id="UP000829196">
    <property type="component" value="Unassembled WGS sequence"/>
</dbReference>
<dbReference type="AlphaFoldDB" id="A0A8T3AWU3"/>
<feature type="domain" description="Integrase catalytic" evidence="1">
    <location>
        <begin position="39"/>
        <end position="175"/>
    </location>
</feature>
<dbReference type="InterPro" id="IPR012337">
    <property type="entry name" value="RNaseH-like_sf"/>
</dbReference>
<reference evidence="2" key="1">
    <citation type="journal article" date="2022" name="Front. Genet.">
        <title>Chromosome-Scale Assembly of the Dendrobium nobile Genome Provides Insights Into the Molecular Mechanism of the Biosynthesis of the Medicinal Active Ingredient of Dendrobium.</title>
        <authorList>
            <person name="Xu Q."/>
            <person name="Niu S.-C."/>
            <person name="Li K.-L."/>
            <person name="Zheng P.-J."/>
            <person name="Zhang X.-J."/>
            <person name="Jia Y."/>
            <person name="Liu Y."/>
            <person name="Niu Y.-X."/>
            <person name="Yu L.-H."/>
            <person name="Chen D.-F."/>
            <person name="Zhang G.-Q."/>
        </authorList>
    </citation>
    <scope>NUCLEOTIDE SEQUENCE</scope>
    <source>
        <tissue evidence="2">Leaf</tissue>
    </source>
</reference>
<proteinExistence type="predicted"/>
<dbReference type="Gene3D" id="3.30.420.10">
    <property type="entry name" value="Ribonuclease H-like superfamily/Ribonuclease H"/>
    <property type="match status" value="1"/>
</dbReference>
<evidence type="ECO:0000313" key="2">
    <source>
        <dbReference type="EMBL" id="KAI0500779.1"/>
    </source>
</evidence>
<dbReference type="SUPFAM" id="SSF53098">
    <property type="entry name" value="Ribonuclease H-like"/>
    <property type="match status" value="1"/>
</dbReference>
<sequence length="175" mass="20256">MVDEARYKNEEFNGSNFTFWRMQLEDLLYQKLYLPLEGINKKPDFMTMDEWEVLDRTTIVCINFDDEVRALLLLSSLPESWDGVVTAISNSSGSSSNLNFEDIMGLVPNEEVHRRTVYIACHIGSGRLWTCLKLKCLRLDNGGEYHDKKFKEYCALNGIRHEFTIPRTPQHNGVT</sequence>
<comment type="caution">
    <text evidence="2">The sequence shown here is derived from an EMBL/GenBank/DDBJ whole genome shotgun (WGS) entry which is preliminary data.</text>
</comment>